<sequence>MELVEVPVIQAKFTRILGVMGWVQLEWTEGKEVSGAMGVEPLDPCLRQ</sequence>
<proteinExistence type="predicted"/>
<reference evidence="1" key="1">
    <citation type="submission" date="2018-02" db="EMBL/GenBank/DDBJ databases">
        <title>Rhizophora mucronata_Transcriptome.</title>
        <authorList>
            <person name="Meera S.P."/>
            <person name="Sreeshan A."/>
            <person name="Augustine A."/>
        </authorList>
    </citation>
    <scope>NUCLEOTIDE SEQUENCE</scope>
    <source>
        <tissue evidence="1">Leaf</tissue>
    </source>
</reference>
<dbReference type="AlphaFoldDB" id="A0A2P2IM37"/>
<accession>A0A2P2IM37</accession>
<evidence type="ECO:0000313" key="1">
    <source>
        <dbReference type="EMBL" id="MBW82310.1"/>
    </source>
</evidence>
<dbReference type="EMBL" id="GGEC01001827">
    <property type="protein sequence ID" value="MBW82310.1"/>
    <property type="molecule type" value="Transcribed_RNA"/>
</dbReference>
<organism evidence="1">
    <name type="scientific">Rhizophora mucronata</name>
    <name type="common">Asiatic mangrove</name>
    <dbReference type="NCBI Taxonomy" id="61149"/>
    <lineage>
        <taxon>Eukaryota</taxon>
        <taxon>Viridiplantae</taxon>
        <taxon>Streptophyta</taxon>
        <taxon>Embryophyta</taxon>
        <taxon>Tracheophyta</taxon>
        <taxon>Spermatophyta</taxon>
        <taxon>Magnoliopsida</taxon>
        <taxon>eudicotyledons</taxon>
        <taxon>Gunneridae</taxon>
        <taxon>Pentapetalae</taxon>
        <taxon>rosids</taxon>
        <taxon>fabids</taxon>
        <taxon>Malpighiales</taxon>
        <taxon>Rhizophoraceae</taxon>
        <taxon>Rhizophora</taxon>
    </lineage>
</organism>
<name>A0A2P2IM37_RHIMU</name>
<protein>
    <submittedName>
        <fullName evidence="1">Uncharacterized protein</fullName>
    </submittedName>
</protein>